<feature type="region of interest" description="Disordered" evidence="1">
    <location>
        <begin position="21"/>
        <end position="63"/>
    </location>
</feature>
<name>C5CYF5_VARPS</name>
<evidence type="ECO:0000256" key="1">
    <source>
        <dbReference type="SAM" id="MobiDB-lite"/>
    </source>
</evidence>
<proteinExistence type="predicted"/>
<dbReference type="KEGG" id="vap:Vapar_2285"/>
<evidence type="ECO:0000313" key="2">
    <source>
        <dbReference type="EMBL" id="ACS18914.1"/>
    </source>
</evidence>
<protein>
    <submittedName>
        <fullName evidence="2">Uncharacterized protein</fullName>
    </submittedName>
</protein>
<organism evidence="2">
    <name type="scientific">Variovorax paradoxus (strain S110)</name>
    <dbReference type="NCBI Taxonomy" id="543728"/>
    <lineage>
        <taxon>Bacteria</taxon>
        <taxon>Pseudomonadati</taxon>
        <taxon>Pseudomonadota</taxon>
        <taxon>Betaproteobacteria</taxon>
        <taxon>Burkholderiales</taxon>
        <taxon>Comamonadaceae</taxon>
        <taxon>Variovorax</taxon>
    </lineage>
</organism>
<accession>C5CYF5</accession>
<dbReference type="EMBL" id="CP001635">
    <property type="protein sequence ID" value="ACS18914.1"/>
    <property type="molecule type" value="Genomic_DNA"/>
</dbReference>
<feature type="compositionally biased region" description="Basic and acidic residues" evidence="1">
    <location>
        <begin position="33"/>
        <end position="45"/>
    </location>
</feature>
<dbReference type="HOGENOM" id="CLU_1915356_0_0_4"/>
<dbReference type="OrthoDB" id="8759078at2"/>
<gene>
    <name evidence="2" type="ordered locus">Vapar_2285</name>
</gene>
<dbReference type="AlphaFoldDB" id="C5CYF5"/>
<reference evidence="2" key="1">
    <citation type="submission" date="2009-06" db="EMBL/GenBank/DDBJ databases">
        <title>Complete sequence of chromosome 1 of Variovorax paradoxus S110.</title>
        <authorList>
            <consortium name="US DOE Joint Genome Institute"/>
            <person name="Lucas S."/>
            <person name="Copeland A."/>
            <person name="Lapidus A."/>
            <person name="Glavina del Rio T."/>
            <person name="Tice H."/>
            <person name="Bruce D."/>
            <person name="Goodwin L."/>
            <person name="Pitluck S."/>
            <person name="Chertkov O."/>
            <person name="Brettin T."/>
            <person name="Detter J.C."/>
            <person name="Han C."/>
            <person name="Larimer F."/>
            <person name="Land M."/>
            <person name="Hauser L."/>
            <person name="Kyrpides N."/>
            <person name="Ovchinnikova G."/>
            <person name="Orwin P."/>
            <person name="Leadbetter J.R."/>
            <person name="Spain J.C."/>
            <person name="Han J.I."/>
        </authorList>
    </citation>
    <scope>NUCLEOTIDE SEQUENCE</scope>
    <source>
        <strain evidence="2">S110</strain>
    </source>
</reference>
<sequence>MIDPSTQLAALIRAQFAAQFRAQNRSRPSGHNPDPRDLQTTRGEDEGLAPGNGRSVNADSSEDAHIRQMVALRVRALSPNDPQRQRKAFRLFLESVLVQEFGRDRLDDKGFDQMIEAVLQRMENDAELNAALCEAGDLLLAEAAPAQPPARTETPNR</sequence>